<dbReference type="Proteomes" id="UP000095282">
    <property type="component" value="Unplaced"/>
</dbReference>
<feature type="region of interest" description="Disordered" evidence="1">
    <location>
        <begin position="22"/>
        <end position="42"/>
    </location>
</feature>
<protein>
    <submittedName>
        <fullName evidence="3">Uncharacterized protein</fullName>
    </submittedName>
</protein>
<accession>A0A1I7TCL1</accession>
<organism evidence="2 3">
    <name type="scientific">Caenorhabditis tropicalis</name>
    <dbReference type="NCBI Taxonomy" id="1561998"/>
    <lineage>
        <taxon>Eukaryota</taxon>
        <taxon>Metazoa</taxon>
        <taxon>Ecdysozoa</taxon>
        <taxon>Nematoda</taxon>
        <taxon>Chromadorea</taxon>
        <taxon>Rhabditida</taxon>
        <taxon>Rhabditina</taxon>
        <taxon>Rhabditomorpha</taxon>
        <taxon>Rhabditoidea</taxon>
        <taxon>Rhabditidae</taxon>
        <taxon>Peloderinae</taxon>
        <taxon>Caenorhabditis</taxon>
    </lineage>
</organism>
<feature type="compositionally biased region" description="Basic and acidic residues" evidence="1">
    <location>
        <begin position="29"/>
        <end position="42"/>
    </location>
</feature>
<evidence type="ECO:0000256" key="1">
    <source>
        <dbReference type="SAM" id="MobiDB-lite"/>
    </source>
</evidence>
<reference evidence="3" key="1">
    <citation type="submission" date="2016-11" db="UniProtKB">
        <authorList>
            <consortium name="WormBaseParasite"/>
        </authorList>
    </citation>
    <scope>IDENTIFICATION</scope>
</reference>
<keyword evidence="2" id="KW-1185">Reference proteome</keyword>
<evidence type="ECO:0000313" key="2">
    <source>
        <dbReference type="Proteomes" id="UP000095282"/>
    </source>
</evidence>
<dbReference type="AlphaFoldDB" id="A0A1I7TCL1"/>
<evidence type="ECO:0000313" key="3">
    <source>
        <dbReference type="WBParaSite" id="Csp11.Scaffold581.g4594.t1"/>
    </source>
</evidence>
<name>A0A1I7TCL1_9PELO</name>
<proteinExistence type="predicted"/>
<sequence>MHPYSFPPQTPPIFAAFLRGASKSQSRLPMEKSAARSTGEARRGDIKVYVCRYVSDMCGKHGERAPWKTVFRMEGRPAN</sequence>
<dbReference type="WBParaSite" id="Csp11.Scaffold581.g4594.t1">
    <property type="protein sequence ID" value="Csp11.Scaffold581.g4594.t1"/>
    <property type="gene ID" value="Csp11.Scaffold581.g4594"/>
</dbReference>